<protein>
    <submittedName>
        <fullName evidence="2">Alpha/beta fold hydrolase</fullName>
    </submittedName>
</protein>
<organism evidence="2 3">
    <name type="scientific">Chelativorans intermedius</name>
    <dbReference type="NCBI Taxonomy" id="515947"/>
    <lineage>
        <taxon>Bacteria</taxon>
        <taxon>Pseudomonadati</taxon>
        <taxon>Pseudomonadota</taxon>
        <taxon>Alphaproteobacteria</taxon>
        <taxon>Hyphomicrobiales</taxon>
        <taxon>Phyllobacteriaceae</taxon>
        <taxon>Chelativorans</taxon>
    </lineage>
</organism>
<proteinExistence type="predicted"/>
<dbReference type="PANTHER" id="PTHR43194">
    <property type="entry name" value="HYDROLASE ALPHA/BETA FOLD FAMILY"/>
    <property type="match status" value="1"/>
</dbReference>
<dbReference type="PANTHER" id="PTHR43194:SF2">
    <property type="entry name" value="PEROXISOMAL MEMBRANE PROTEIN LPX1"/>
    <property type="match status" value="1"/>
</dbReference>
<accession>A0ABV6D4M7</accession>
<dbReference type="Gene3D" id="3.40.50.1820">
    <property type="entry name" value="alpha/beta hydrolase"/>
    <property type="match status" value="1"/>
</dbReference>
<dbReference type="InterPro" id="IPR000073">
    <property type="entry name" value="AB_hydrolase_1"/>
</dbReference>
<dbReference type="Pfam" id="PF00561">
    <property type="entry name" value="Abhydrolase_1"/>
    <property type="match status" value="1"/>
</dbReference>
<keyword evidence="2" id="KW-0378">Hydrolase</keyword>
<evidence type="ECO:0000313" key="3">
    <source>
        <dbReference type="Proteomes" id="UP001589755"/>
    </source>
</evidence>
<dbReference type="SUPFAM" id="SSF53474">
    <property type="entry name" value="alpha/beta-Hydrolases"/>
    <property type="match status" value="1"/>
</dbReference>
<reference evidence="2 3" key="1">
    <citation type="submission" date="2024-09" db="EMBL/GenBank/DDBJ databases">
        <authorList>
            <person name="Sun Q."/>
            <person name="Mori K."/>
        </authorList>
    </citation>
    <scope>NUCLEOTIDE SEQUENCE [LARGE SCALE GENOMIC DNA]</scope>
    <source>
        <strain evidence="2 3">CCM 8543</strain>
    </source>
</reference>
<evidence type="ECO:0000259" key="1">
    <source>
        <dbReference type="Pfam" id="PF00561"/>
    </source>
</evidence>
<keyword evidence="3" id="KW-1185">Reference proteome</keyword>
<feature type="domain" description="AB hydrolase-1" evidence="1">
    <location>
        <begin position="32"/>
        <end position="275"/>
    </location>
</feature>
<dbReference type="Proteomes" id="UP001589755">
    <property type="component" value="Unassembled WGS sequence"/>
</dbReference>
<dbReference type="GO" id="GO:0016787">
    <property type="term" value="F:hydrolase activity"/>
    <property type="evidence" value="ECO:0007669"/>
    <property type="project" value="UniProtKB-KW"/>
</dbReference>
<comment type="caution">
    <text evidence="2">The sequence shown here is derived from an EMBL/GenBank/DDBJ whole genome shotgun (WGS) entry which is preliminary data.</text>
</comment>
<dbReference type="InterPro" id="IPR029058">
    <property type="entry name" value="AB_hydrolase_fold"/>
</dbReference>
<dbReference type="InterPro" id="IPR050228">
    <property type="entry name" value="Carboxylesterase_BioH"/>
</dbReference>
<sequence length="295" mass="32544">MGEGFNDFFYTSSDGLRLHARLYGRRVEGRLPVVCLPGLTRNVRDFHALALALAGNEKRPRQVIAFDYRGRGGSDPDPQWRNYTVAREAADIRDGLTVLGIPHAAFIGTSRGGLVIMALTALRPAALKAVVLNDIGPVIEGAGLAHIRSYLENAPKPQDLADAIRVLKAVHGEAFSALADADWERQTRALYRFEDGRPVADFDRRLLKTLRGVDLSRPLPALWPQFEGLKAIPVLAIRGANSTLLSVDTLSEMARRHPEMETLTVEGQGHAPLLETGDLPRRIDAFFTRAERRTL</sequence>
<dbReference type="EMBL" id="JBHLXD010000005">
    <property type="protein sequence ID" value="MFC0207577.1"/>
    <property type="molecule type" value="Genomic_DNA"/>
</dbReference>
<dbReference type="RefSeq" id="WP_261520719.1">
    <property type="nucleotide sequence ID" value="NZ_JAODNW010000014.1"/>
</dbReference>
<gene>
    <name evidence="2" type="ORF">ACFFJ2_04085</name>
</gene>
<evidence type="ECO:0000313" key="2">
    <source>
        <dbReference type="EMBL" id="MFC0207577.1"/>
    </source>
</evidence>
<name>A0ABV6D4M7_9HYPH</name>